<dbReference type="PANTHER" id="PTHR11783">
    <property type="entry name" value="SULFOTRANSFERASE SULT"/>
    <property type="match status" value="1"/>
</dbReference>
<name>A0AA88XMJ3_PINIB</name>
<proteinExistence type="inferred from homology"/>
<keyword evidence="5" id="KW-1185">Reference proteome</keyword>
<gene>
    <name evidence="4" type="ORF">FSP39_004616</name>
</gene>
<sequence>VWEIVFRIQCGTVPIPPERYMEQYIMDYMPVNVLNTAQPPRVFTSHLPLKQLPVSMVTSGCPIIFLLRDPRAVAVSQYHHLIKLKENFSKFIGTWDQFLKLFLGESVLYNGWFKHTKQWETDIRHLKEQGHPVLVVHYEDLIQNYVEEAKRIGEFLGKKYSTEFYSDILKETNIEALQERKRNQDLVIRKYFSNNEYPFYRKGTVDDWKSWFTVEQNETFLSVFSRLMKESSVKLKCML</sequence>
<protein>
    <recommendedName>
        <fullName evidence="3">Sulfotransferase domain-containing protein</fullName>
    </recommendedName>
</protein>
<comment type="similarity">
    <text evidence="1">Belongs to the sulfotransferase 1 family.</text>
</comment>
<dbReference type="InterPro" id="IPR000863">
    <property type="entry name" value="Sulfotransferase_dom"/>
</dbReference>
<keyword evidence="2" id="KW-0808">Transferase</keyword>
<feature type="non-terminal residue" evidence="4">
    <location>
        <position position="1"/>
    </location>
</feature>
<evidence type="ECO:0000256" key="2">
    <source>
        <dbReference type="ARBA" id="ARBA00022679"/>
    </source>
</evidence>
<dbReference type="SUPFAM" id="SSF52540">
    <property type="entry name" value="P-loop containing nucleoside triphosphate hydrolases"/>
    <property type="match status" value="1"/>
</dbReference>
<comment type="caution">
    <text evidence="4">The sequence shown here is derived from an EMBL/GenBank/DDBJ whole genome shotgun (WGS) entry which is preliminary data.</text>
</comment>
<feature type="domain" description="Sulfotransferase" evidence="3">
    <location>
        <begin position="21"/>
        <end position="231"/>
    </location>
</feature>
<dbReference type="Gene3D" id="3.40.50.300">
    <property type="entry name" value="P-loop containing nucleotide triphosphate hydrolases"/>
    <property type="match status" value="1"/>
</dbReference>
<evidence type="ECO:0000313" key="4">
    <source>
        <dbReference type="EMBL" id="KAK3083882.1"/>
    </source>
</evidence>
<evidence type="ECO:0000259" key="3">
    <source>
        <dbReference type="Pfam" id="PF00685"/>
    </source>
</evidence>
<dbReference type="AlphaFoldDB" id="A0AA88XMJ3"/>
<dbReference type="InterPro" id="IPR027417">
    <property type="entry name" value="P-loop_NTPase"/>
</dbReference>
<dbReference type="GO" id="GO:0008146">
    <property type="term" value="F:sulfotransferase activity"/>
    <property type="evidence" value="ECO:0007669"/>
    <property type="project" value="InterPro"/>
</dbReference>
<evidence type="ECO:0000256" key="1">
    <source>
        <dbReference type="ARBA" id="ARBA00005771"/>
    </source>
</evidence>
<dbReference type="Pfam" id="PF00685">
    <property type="entry name" value="Sulfotransfer_1"/>
    <property type="match status" value="1"/>
</dbReference>
<accession>A0AA88XMJ3</accession>
<evidence type="ECO:0000313" key="5">
    <source>
        <dbReference type="Proteomes" id="UP001186944"/>
    </source>
</evidence>
<reference evidence="4" key="1">
    <citation type="submission" date="2019-08" db="EMBL/GenBank/DDBJ databases">
        <title>The improved chromosome-level genome for the pearl oyster Pinctada fucata martensii using PacBio sequencing and Hi-C.</title>
        <authorList>
            <person name="Zheng Z."/>
        </authorList>
    </citation>
    <scope>NUCLEOTIDE SEQUENCE</scope>
    <source>
        <strain evidence="4">ZZ-2019</strain>
        <tissue evidence="4">Adductor muscle</tissue>
    </source>
</reference>
<dbReference type="EMBL" id="VSWD01000013">
    <property type="protein sequence ID" value="KAK3083882.1"/>
    <property type="molecule type" value="Genomic_DNA"/>
</dbReference>
<dbReference type="Proteomes" id="UP001186944">
    <property type="component" value="Unassembled WGS sequence"/>
</dbReference>
<organism evidence="4 5">
    <name type="scientific">Pinctada imbricata</name>
    <name type="common">Atlantic pearl-oyster</name>
    <name type="synonym">Pinctada martensii</name>
    <dbReference type="NCBI Taxonomy" id="66713"/>
    <lineage>
        <taxon>Eukaryota</taxon>
        <taxon>Metazoa</taxon>
        <taxon>Spiralia</taxon>
        <taxon>Lophotrochozoa</taxon>
        <taxon>Mollusca</taxon>
        <taxon>Bivalvia</taxon>
        <taxon>Autobranchia</taxon>
        <taxon>Pteriomorphia</taxon>
        <taxon>Pterioida</taxon>
        <taxon>Pterioidea</taxon>
        <taxon>Pteriidae</taxon>
        <taxon>Pinctada</taxon>
    </lineage>
</organism>